<evidence type="ECO:0000256" key="1">
    <source>
        <dbReference type="ARBA" id="ARBA00022679"/>
    </source>
</evidence>
<sequence length="173" mass="19191">MHLRKIRSSDLDAFHALFCEVAAEGRFSTRPGAPPKALIASALQRAERTGWAVYVIEREGRLIATAEAYPDSYCRPEGDPLTGILGMQVLAAWRRQGLGQRLLAVVIEHCREQGFGGIELSVLKSNQAAIALYLKHGFVWREDLPPCRLPDGRADQAQRMRLDLPRDATASRA</sequence>
<reference evidence="4 5" key="1">
    <citation type="submission" date="2018-06" db="EMBL/GenBank/DDBJ databases">
        <title>Three novel Pseudomonas species isolated from symptomatic oak.</title>
        <authorList>
            <person name="Bueno-Gonzalez V."/>
            <person name="Brady C."/>
        </authorList>
    </citation>
    <scope>NUCLEOTIDE SEQUENCE [LARGE SCALE GENOMIC DNA]</scope>
    <source>
        <strain evidence="4 5">P26B</strain>
    </source>
</reference>
<dbReference type="InterPro" id="IPR016181">
    <property type="entry name" value="Acyl_CoA_acyltransferase"/>
</dbReference>
<gene>
    <name evidence="4" type="ORF">DNK34_09255</name>
</gene>
<dbReference type="Gene3D" id="3.40.630.30">
    <property type="match status" value="1"/>
</dbReference>
<feature type="domain" description="N-acetyltransferase" evidence="3">
    <location>
        <begin position="1"/>
        <end position="165"/>
    </location>
</feature>
<keyword evidence="1" id="KW-0808">Transferase</keyword>
<evidence type="ECO:0000313" key="5">
    <source>
        <dbReference type="Proteomes" id="UP000291334"/>
    </source>
</evidence>
<dbReference type="PANTHER" id="PTHR43877">
    <property type="entry name" value="AMINOALKYLPHOSPHONATE N-ACETYLTRANSFERASE-RELATED-RELATED"/>
    <property type="match status" value="1"/>
</dbReference>
<evidence type="ECO:0000256" key="2">
    <source>
        <dbReference type="ARBA" id="ARBA00023315"/>
    </source>
</evidence>
<keyword evidence="2" id="KW-0012">Acyltransferase</keyword>
<proteinExistence type="predicted"/>
<dbReference type="RefSeq" id="WP_131173858.1">
    <property type="nucleotide sequence ID" value="NZ_QJUM01000009.1"/>
</dbReference>
<dbReference type="Proteomes" id="UP000291334">
    <property type="component" value="Unassembled WGS sequence"/>
</dbReference>
<dbReference type="InterPro" id="IPR050832">
    <property type="entry name" value="Bact_Acetyltransf"/>
</dbReference>
<evidence type="ECO:0000313" key="4">
    <source>
        <dbReference type="EMBL" id="TBV07003.1"/>
    </source>
</evidence>
<evidence type="ECO:0000259" key="3">
    <source>
        <dbReference type="PROSITE" id="PS51186"/>
    </source>
</evidence>
<keyword evidence="5" id="KW-1185">Reference proteome</keyword>
<organism evidence="4 5">
    <name type="scientific">Phytopseudomonas dryadis</name>
    <dbReference type="NCBI Taxonomy" id="2487520"/>
    <lineage>
        <taxon>Bacteria</taxon>
        <taxon>Pseudomonadati</taxon>
        <taxon>Pseudomonadota</taxon>
        <taxon>Gammaproteobacteria</taxon>
        <taxon>Pseudomonadales</taxon>
        <taxon>Pseudomonadaceae</taxon>
        <taxon>Phytopseudomonas</taxon>
    </lineage>
</organism>
<comment type="caution">
    <text evidence="4">The sequence shown here is derived from an EMBL/GenBank/DDBJ whole genome shotgun (WGS) entry which is preliminary data.</text>
</comment>
<dbReference type="EMBL" id="QJUM01000009">
    <property type="protein sequence ID" value="TBV07003.1"/>
    <property type="molecule type" value="Genomic_DNA"/>
</dbReference>
<dbReference type="PROSITE" id="PS51186">
    <property type="entry name" value="GNAT"/>
    <property type="match status" value="1"/>
</dbReference>
<name>A0ABY1Z7K8_9GAMM</name>
<protein>
    <recommendedName>
        <fullName evidence="3">N-acetyltransferase domain-containing protein</fullName>
    </recommendedName>
</protein>
<dbReference type="InterPro" id="IPR000182">
    <property type="entry name" value="GNAT_dom"/>
</dbReference>
<accession>A0ABY1Z7K8</accession>
<dbReference type="SUPFAM" id="SSF55729">
    <property type="entry name" value="Acyl-CoA N-acyltransferases (Nat)"/>
    <property type="match status" value="1"/>
</dbReference>
<dbReference type="CDD" id="cd04301">
    <property type="entry name" value="NAT_SF"/>
    <property type="match status" value="1"/>
</dbReference>
<dbReference type="Pfam" id="PF00583">
    <property type="entry name" value="Acetyltransf_1"/>
    <property type="match status" value="1"/>
</dbReference>